<feature type="transmembrane region" description="Helical" evidence="1">
    <location>
        <begin position="43"/>
        <end position="61"/>
    </location>
</feature>
<accession>A0A937X3R2</accession>
<name>A0A937X3R2_9BACT</name>
<organism evidence="2 3">
    <name type="scientific">Candidatus Tanganyikabacteria bacterium</name>
    <dbReference type="NCBI Taxonomy" id="2961651"/>
    <lineage>
        <taxon>Bacteria</taxon>
        <taxon>Bacillati</taxon>
        <taxon>Candidatus Sericytochromatia</taxon>
        <taxon>Candidatus Tanganyikabacteria</taxon>
    </lineage>
</organism>
<dbReference type="EMBL" id="VGJX01000160">
    <property type="protein sequence ID" value="MBM3274237.1"/>
    <property type="molecule type" value="Genomic_DNA"/>
</dbReference>
<evidence type="ECO:0000313" key="2">
    <source>
        <dbReference type="EMBL" id="MBM3274237.1"/>
    </source>
</evidence>
<dbReference type="Proteomes" id="UP000703893">
    <property type="component" value="Unassembled WGS sequence"/>
</dbReference>
<keyword evidence="1" id="KW-0472">Membrane</keyword>
<keyword evidence="1" id="KW-1133">Transmembrane helix</keyword>
<reference evidence="2 3" key="1">
    <citation type="submission" date="2019-03" db="EMBL/GenBank/DDBJ databases">
        <title>Lake Tanganyika Metagenome-Assembled Genomes (MAGs).</title>
        <authorList>
            <person name="Tran P."/>
        </authorList>
    </citation>
    <scope>NUCLEOTIDE SEQUENCE [LARGE SCALE GENOMIC DNA]</scope>
    <source>
        <strain evidence="2">K_DeepCast_65m_m2_236</strain>
    </source>
</reference>
<dbReference type="AlphaFoldDB" id="A0A937X3R2"/>
<keyword evidence="1" id="KW-0812">Transmembrane</keyword>
<comment type="caution">
    <text evidence="2">The sequence shown here is derived from an EMBL/GenBank/DDBJ whole genome shotgun (WGS) entry which is preliminary data.</text>
</comment>
<protein>
    <submittedName>
        <fullName evidence="2">Uncharacterized protein</fullName>
    </submittedName>
</protein>
<gene>
    <name evidence="2" type="ORF">FJZ00_03730</name>
</gene>
<evidence type="ECO:0000313" key="3">
    <source>
        <dbReference type="Proteomes" id="UP000703893"/>
    </source>
</evidence>
<proteinExistence type="predicted"/>
<sequence length="66" mass="7256">MLSWLLSFLAQWGLVLLLIGLWAGICLKLGEMAENTGSEVVSAAGWVVFVGGLVILGWWVWRSFFG</sequence>
<evidence type="ECO:0000256" key="1">
    <source>
        <dbReference type="SAM" id="Phobius"/>
    </source>
</evidence>